<dbReference type="Pfam" id="PF01235">
    <property type="entry name" value="Na_Ala_symp"/>
    <property type="match status" value="1"/>
</dbReference>
<keyword evidence="5 8" id="KW-0812">Transmembrane</keyword>
<dbReference type="Proteomes" id="UP001224418">
    <property type="component" value="Unassembled WGS sequence"/>
</dbReference>
<feature type="transmembrane region" description="Helical" evidence="8">
    <location>
        <begin position="301"/>
        <end position="323"/>
    </location>
</feature>
<protein>
    <submittedName>
        <fullName evidence="9">AGCS family alanine or glycine:cation symporter</fullName>
    </submittedName>
</protein>
<feature type="transmembrane region" description="Helical" evidence="8">
    <location>
        <begin position="415"/>
        <end position="434"/>
    </location>
</feature>
<dbReference type="EMBL" id="JAUSWN010000012">
    <property type="protein sequence ID" value="MDQ0479855.1"/>
    <property type="molecule type" value="Genomic_DNA"/>
</dbReference>
<accession>A0ABU0JS03</accession>
<keyword evidence="6 8" id="KW-1133">Transmembrane helix</keyword>
<evidence type="ECO:0000256" key="6">
    <source>
        <dbReference type="ARBA" id="ARBA00022989"/>
    </source>
</evidence>
<feature type="transmembrane region" description="Helical" evidence="8">
    <location>
        <begin position="15"/>
        <end position="33"/>
    </location>
</feature>
<dbReference type="PANTHER" id="PTHR30330:SF14">
    <property type="entry name" value="SODIUM_AMINO ACID (ALANINE) SYMPORTER"/>
    <property type="match status" value="1"/>
</dbReference>
<dbReference type="PRINTS" id="PR00175">
    <property type="entry name" value="NAALASMPORT"/>
</dbReference>
<name>A0ABU0JS03_HATLI</name>
<keyword evidence="8" id="KW-0769">Symport</keyword>
<evidence type="ECO:0000256" key="1">
    <source>
        <dbReference type="ARBA" id="ARBA00004651"/>
    </source>
</evidence>
<comment type="similarity">
    <text evidence="2 8">Belongs to the alanine or glycine:cation symporter (AGCS) (TC 2.A.25) family.</text>
</comment>
<dbReference type="NCBIfam" id="TIGR00835">
    <property type="entry name" value="agcS"/>
    <property type="match status" value="1"/>
</dbReference>
<dbReference type="PANTHER" id="PTHR30330">
    <property type="entry name" value="AGSS FAMILY TRANSPORTER, SODIUM-ALANINE"/>
    <property type="match status" value="1"/>
</dbReference>
<evidence type="ECO:0000313" key="9">
    <source>
        <dbReference type="EMBL" id="MDQ0479855.1"/>
    </source>
</evidence>
<keyword evidence="10" id="KW-1185">Reference proteome</keyword>
<feature type="transmembrane region" description="Helical" evidence="8">
    <location>
        <begin position="143"/>
        <end position="164"/>
    </location>
</feature>
<evidence type="ECO:0000313" key="10">
    <source>
        <dbReference type="Proteomes" id="UP001224418"/>
    </source>
</evidence>
<proteinExistence type="inferred from homology"/>
<evidence type="ECO:0000256" key="5">
    <source>
        <dbReference type="ARBA" id="ARBA00022692"/>
    </source>
</evidence>
<feature type="transmembrane region" description="Helical" evidence="8">
    <location>
        <begin position="353"/>
        <end position="372"/>
    </location>
</feature>
<feature type="transmembrane region" description="Helical" evidence="8">
    <location>
        <begin position="100"/>
        <end position="123"/>
    </location>
</feature>
<keyword evidence="3 8" id="KW-0813">Transport</keyword>
<evidence type="ECO:0000256" key="2">
    <source>
        <dbReference type="ARBA" id="ARBA00009261"/>
    </source>
</evidence>
<gene>
    <name evidence="9" type="ORF">QOZ93_001597</name>
</gene>
<evidence type="ECO:0000256" key="4">
    <source>
        <dbReference type="ARBA" id="ARBA00022475"/>
    </source>
</evidence>
<comment type="caution">
    <text evidence="9">The sequence shown here is derived from an EMBL/GenBank/DDBJ whole genome shotgun (WGS) entry which is preliminary data.</text>
</comment>
<sequence>MDSALNLVKGLNHYLWNYILIFLLCGTGIFFSFKLKFVQVKKFGKAFKNTFGGISFGKKAGKDGMSSFQALATAISAQVGTGNLAGAATAMASGGPGAIFWMWISAFFGMSTIFAEATLAQVFKTKKDGEVTGGPAYYISQGLHNKFLAGFFSISIIIALGFIGNMVQANSIGSAFKTAFNISPYIIGGILAVLTAAIFIGGISRIASFAEKIVPVMALFYIIGSLVIIFMNYNQILPALGMIFEGAFNPQAVGGGVVGVTIKQAVRYGVSRGLFSNEAGMGSTPHAHAVAKVDHPCDQGLVAIVGVFVDTFVILTLTALVILTTGALDGKTTGISLTQKAFTAGMGNFGEKFIAISLFFFAFSTIIGWYFFGEANIKYLFGKKALPGYRVLVMFFVFIGCALKVDLVWELADFFNGIMVIPNLIAIIALSAIVKEKLKDYDDISKHVKTK</sequence>
<keyword evidence="4 8" id="KW-1003">Cell membrane</keyword>
<feature type="transmembrane region" description="Helical" evidence="8">
    <location>
        <begin position="213"/>
        <end position="233"/>
    </location>
</feature>
<dbReference type="InterPro" id="IPR001463">
    <property type="entry name" value="Na/Ala_symport"/>
</dbReference>
<dbReference type="PROSITE" id="PS00873">
    <property type="entry name" value="NA_ALANINE_SYMP"/>
    <property type="match status" value="1"/>
</dbReference>
<comment type="subcellular location">
    <subcellularLocation>
        <location evidence="1 8">Cell membrane</location>
        <topology evidence="1 8">Multi-pass membrane protein</topology>
    </subcellularLocation>
</comment>
<reference evidence="9 10" key="1">
    <citation type="submission" date="2023-07" db="EMBL/GenBank/DDBJ databases">
        <title>Genomic Encyclopedia of Type Strains, Phase IV (KMG-IV): sequencing the most valuable type-strain genomes for metagenomic binning, comparative biology and taxonomic classification.</title>
        <authorList>
            <person name="Goeker M."/>
        </authorList>
    </citation>
    <scope>NUCLEOTIDE SEQUENCE [LARGE SCALE GENOMIC DNA]</scope>
    <source>
        <strain evidence="9 10">DSM 1400</strain>
    </source>
</reference>
<evidence type="ECO:0000256" key="8">
    <source>
        <dbReference type="RuleBase" id="RU363064"/>
    </source>
</evidence>
<feature type="transmembrane region" description="Helical" evidence="8">
    <location>
        <begin position="185"/>
        <end position="207"/>
    </location>
</feature>
<evidence type="ECO:0000256" key="7">
    <source>
        <dbReference type="ARBA" id="ARBA00023136"/>
    </source>
</evidence>
<keyword evidence="7 8" id="KW-0472">Membrane</keyword>
<organism evidence="9 10">
    <name type="scientific">Hathewaya limosa</name>
    <name type="common">Clostridium limosum</name>
    <dbReference type="NCBI Taxonomy" id="1536"/>
    <lineage>
        <taxon>Bacteria</taxon>
        <taxon>Bacillati</taxon>
        <taxon>Bacillota</taxon>
        <taxon>Clostridia</taxon>
        <taxon>Eubacteriales</taxon>
        <taxon>Clostridiaceae</taxon>
        <taxon>Hathewaya</taxon>
    </lineage>
</organism>
<feature type="transmembrane region" description="Helical" evidence="8">
    <location>
        <begin position="392"/>
        <end position="409"/>
    </location>
</feature>
<evidence type="ECO:0000256" key="3">
    <source>
        <dbReference type="ARBA" id="ARBA00022448"/>
    </source>
</evidence>
<dbReference type="RefSeq" id="WP_307355781.1">
    <property type="nucleotide sequence ID" value="NZ_BAAACJ010000037.1"/>
</dbReference>
<dbReference type="Gene3D" id="1.20.1740.10">
    <property type="entry name" value="Amino acid/polyamine transporter I"/>
    <property type="match status" value="1"/>
</dbReference>